<keyword evidence="10" id="KW-0472">Membrane</keyword>
<dbReference type="SMART" id="SM00338">
    <property type="entry name" value="BRLZ"/>
    <property type="match status" value="1"/>
</dbReference>
<dbReference type="AlphaFoldDB" id="A0A8T2QLP1"/>
<feature type="region of interest" description="Disordered" evidence="9">
    <location>
        <begin position="206"/>
        <end position="280"/>
    </location>
</feature>
<dbReference type="PANTHER" id="PTHR47416">
    <property type="entry name" value="BASIC-LEUCINE ZIPPER TRANSCRIPTION FACTOR F-RELATED"/>
    <property type="match status" value="1"/>
</dbReference>
<evidence type="ECO:0000256" key="10">
    <source>
        <dbReference type="SAM" id="Phobius"/>
    </source>
</evidence>
<evidence type="ECO:0000313" key="12">
    <source>
        <dbReference type="EMBL" id="KAH7284171.1"/>
    </source>
</evidence>
<proteinExistence type="inferred from homology"/>
<comment type="caution">
    <text evidence="12">The sequence shown here is derived from an EMBL/GenBank/DDBJ whole genome shotgun (WGS) entry which is preliminary data.</text>
</comment>
<keyword evidence="8" id="KW-0175">Coiled coil</keyword>
<evidence type="ECO:0000259" key="11">
    <source>
        <dbReference type="PROSITE" id="PS50217"/>
    </source>
</evidence>
<feature type="compositionally biased region" description="Polar residues" evidence="9">
    <location>
        <begin position="236"/>
        <end position="245"/>
    </location>
</feature>
<keyword evidence="6" id="KW-0804">Transcription</keyword>
<protein>
    <recommendedName>
        <fullName evidence="11">BZIP domain-containing protein</fullName>
    </recommendedName>
</protein>
<evidence type="ECO:0000256" key="7">
    <source>
        <dbReference type="ARBA" id="ARBA00023242"/>
    </source>
</evidence>
<gene>
    <name evidence="12" type="ORF">KP509_34G042500</name>
</gene>
<comment type="similarity">
    <text evidence="3">Belongs to the bZIP family.</text>
</comment>
<reference evidence="12" key="1">
    <citation type="submission" date="2021-08" db="EMBL/GenBank/DDBJ databases">
        <title>WGS assembly of Ceratopteris richardii.</title>
        <authorList>
            <person name="Marchant D.B."/>
            <person name="Chen G."/>
            <person name="Jenkins J."/>
            <person name="Shu S."/>
            <person name="Leebens-Mack J."/>
            <person name="Grimwood J."/>
            <person name="Schmutz J."/>
            <person name="Soltis P."/>
            <person name="Soltis D."/>
            <person name="Chen Z.-H."/>
        </authorList>
    </citation>
    <scope>NUCLEOTIDE SEQUENCE</scope>
    <source>
        <strain evidence="12">Whitten #5841</strain>
        <tissue evidence="12">Leaf</tissue>
    </source>
</reference>
<evidence type="ECO:0000256" key="8">
    <source>
        <dbReference type="SAM" id="Coils"/>
    </source>
</evidence>
<dbReference type="OrthoDB" id="295274at2759"/>
<dbReference type="GO" id="GO:0005789">
    <property type="term" value="C:endoplasmic reticulum membrane"/>
    <property type="evidence" value="ECO:0007669"/>
    <property type="project" value="UniProtKB-SubCell"/>
</dbReference>
<organism evidence="12 13">
    <name type="scientific">Ceratopteris richardii</name>
    <name type="common">Triangle waterfern</name>
    <dbReference type="NCBI Taxonomy" id="49495"/>
    <lineage>
        <taxon>Eukaryota</taxon>
        <taxon>Viridiplantae</taxon>
        <taxon>Streptophyta</taxon>
        <taxon>Embryophyta</taxon>
        <taxon>Tracheophyta</taxon>
        <taxon>Polypodiopsida</taxon>
        <taxon>Polypodiidae</taxon>
        <taxon>Polypodiales</taxon>
        <taxon>Pteridineae</taxon>
        <taxon>Pteridaceae</taxon>
        <taxon>Parkerioideae</taxon>
        <taxon>Ceratopteris</taxon>
    </lineage>
</organism>
<keyword evidence="10" id="KW-0812">Transmembrane</keyword>
<comment type="subcellular location">
    <subcellularLocation>
        <location evidence="2">Endoplasmic reticulum membrane</location>
        <topology evidence="2">Single-pass membrane protein</topology>
    </subcellularLocation>
    <subcellularLocation>
        <location evidence="1">Nucleus</location>
    </subcellularLocation>
</comment>
<dbReference type="EMBL" id="CM035439">
    <property type="protein sequence ID" value="KAH7284171.1"/>
    <property type="molecule type" value="Genomic_DNA"/>
</dbReference>
<feature type="domain" description="BZIP" evidence="11">
    <location>
        <begin position="264"/>
        <end position="327"/>
    </location>
</feature>
<dbReference type="GO" id="GO:0005634">
    <property type="term" value="C:nucleus"/>
    <property type="evidence" value="ECO:0007669"/>
    <property type="project" value="UniProtKB-SubCell"/>
</dbReference>
<name>A0A8T2QLP1_CERRI</name>
<accession>A0A8T2QLP1</accession>
<feature type="compositionally biased region" description="Basic and acidic residues" evidence="9">
    <location>
        <begin position="386"/>
        <end position="400"/>
    </location>
</feature>
<dbReference type="GO" id="GO:0003677">
    <property type="term" value="F:DNA binding"/>
    <property type="evidence" value="ECO:0007669"/>
    <property type="project" value="UniProtKB-KW"/>
</dbReference>
<dbReference type="Gene3D" id="1.20.5.170">
    <property type="match status" value="1"/>
</dbReference>
<evidence type="ECO:0000256" key="3">
    <source>
        <dbReference type="ARBA" id="ARBA00007163"/>
    </source>
</evidence>
<evidence type="ECO:0000256" key="9">
    <source>
        <dbReference type="SAM" id="MobiDB-lite"/>
    </source>
</evidence>
<dbReference type="CDD" id="cd14704">
    <property type="entry name" value="bZIP_HY5-like"/>
    <property type="match status" value="1"/>
</dbReference>
<dbReference type="PANTHER" id="PTHR47416:SF3">
    <property type="entry name" value="BZIP TRANSCRIPTION FACTOR 17-RELATED"/>
    <property type="match status" value="1"/>
</dbReference>
<feature type="transmembrane region" description="Helical" evidence="10">
    <location>
        <begin position="405"/>
        <end position="425"/>
    </location>
</feature>
<feature type="region of interest" description="Disordered" evidence="9">
    <location>
        <begin position="372"/>
        <end position="401"/>
    </location>
</feature>
<dbReference type="Proteomes" id="UP000825935">
    <property type="component" value="Chromosome 34"/>
</dbReference>
<evidence type="ECO:0000256" key="2">
    <source>
        <dbReference type="ARBA" id="ARBA00004389"/>
    </source>
</evidence>
<keyword evidence="13" id="KW-1185">Reference proteome</keyword>
<keyword evidence="10" id="KW-1133">Transmembrane helix</keyword>
<sequence length="801" mass="87316">MASSARAQFIAQPVEDAFDFSKMGDPDDWVSLFLSDVGLDVAEEAHPTSVSSLSSFPLPDLDDVDFISLEGSATSHGVSSDSALCRSEMLQEPFCPRLQQIDALPCPNFSQNCDPAKDNRISHSPESGLSHTGPECQEIDTSIPNMDSCSDEDSFYFFVSDICSEDTSTAETEPYNLINTIPGSDSVEHSKDSAQTKIDLLQSLNSEQNRPIGSDKALVSMGSAASSRKRKHLDQATRSSTSEGATDTHNEQSSEGTEVKDEEDERRRARLMRNRESAQLSRQRKKIYVDELEEKIKTMASTIAELNNTISLISAENINLRRQLGMFGPSPGQAGGLSTAMPWMSAYPPGAMMGSRYMMPGSQVPLVPIPKWKSQQSTTLKKSRKPKLESEKGGMEEASKKTKKAAGVAVAGLFMFVFILLPINFQFMGLGTIIPKESKIWPTTPSGVETNKVVLRAGGRVLTGLTEESKFSSNEFGSGIDFRSSQAFKTREPDPQQVEKPLLDANGADQKHRYRENASTPLAATLFVPRNDQLVRIEGNLIINSVLAGFEAADSLNQSDKKTARERTLYDRTSAVDANLKAVALKAAPKEQGALVELQRALAGRLRFDLDASDIKSIEEDGSLHQWFIEDFTGPIFSSGMCTEIFQFETSPVPSSTSPGSASHVRKVNDLVENETACLQENAPRKAGRPVPHSKKGSSYAIPLAPIGHKVMFNSTSSNNRFKSSKGQVGAENDYAEQKHVSSVVVSVLAGPELGRHSKLTGGHKMPRIYVVVLVDSIKYVTYSCMLPSAAAKSHYEMVVA</sequence>
<dbReference type="PROSITE" id="PS50217">
    <property type="entry name" value="BZIP"/>
    <property type="match status" value="1"/>
</dbReference>
<dbReference type="SUPFAM" id="SSF57959">
    <property type="entry name" value="Leucine zipper domain"/>
    <property type="match status" value="1"/>
</dbReference>
<evidence type="ECO:0000256" key="6">
    <source>
        <dbReference type="ARBA" id="ARBA00023163"/>
    </source>
</evidence>
<feature type="coiled-coil region" evidence="8">
    <location>
        <begin position="289"/>
        <end position="323"/>
    </location>
</feature>
<dbReference type="InterPro" id="IPR046347">
    <property type="entry name" value="bZIP_sf"/>
</dbReference>
<keyword evidence="7" id="KW-0539">Nucleus</keyword>
<evidence type="ECO:0000256" key="1">
    <source>
        <dbReference type="ARBA" id="ARBA00004123"/>
    </source>
</evidence>
<keyword evidence="4" id="KW-0805">Transcription regulation</keyword>
<evidence type="ECO:0000313" key="13">
    <source>
        <dbReference type="Proteomes" id="UP000825935"/>
    </source>
</evidence>
<evidence type="ECO:0000256" key="5">
    <source>
        <dbReference type="ARBA" id="ARBA00023125"/>
    </source>
</evidence>
<dbReference type="OMA" id="FNHNFGM"/>
<dbReference type="GO" id="GO:0003700">
    <property type="term" value="F:DNA-binding transcription factor activity"/>
    <property type="evidence" value="ECO:0007669"/>
    <property type="project" value="InterPro"/>
</dbReference>
<keyword evidence="5" id="KW-0238">DNA-binding</keyword>
<dbReference type="Pfam" id="PF00170">
    <property type="entry name" value="bZIP_1"/>
    <property type="match status" value="1"/>
</dbReference>
<evidence type="ECO:0000256" key="4">
    <source>
        <dbReference type="ARBA" id="ARBA00023015"/>
    </source>
</evidence>
<dbReference type="InterPro" id="IPR004827">
    <property type="entry name" value="bZIP"/>
</dbReference>